<dbReference type="Proteomes" id="UP000199495">
    <property type="component" value="Unassembled WGS sequence"/>
</dbReference>
<keyword evidence="8" id="KW-0378">Hydrolase</keyword>
<dbReference type="PANTHER" id="PTHR35864">
    <property type="entry name" value="ZINC METALLOPROTEASE MJ0611-RELATED"/>
    <property type="match status" value="1"/>
</dbReference>
<evidence type="ECO:0000256" key="9">
    <source>
        <dbReference type="ARBA" id="ARBA00022833"/>
    </source>
</evidence>
<dbReference type="GO" id="GO:0008237">
    <property type="term" value="F:metallopeptidase activity"/>
    <property type="evidence" value="ECO:0007669"/>
    <property type="project" value="UniProtKB-KW"/>
</dbReference>
<reference evidence="14 15" key="1">
    <citation type="submission" date="2016-10" db="EMBL/GenBank/DDBJ databases">
        <authorList>
            <person name="de Groot N.N."/>
        </authorList>
    </citation>
    <scope>NUCLEOTIDE SEQUENCE [LARGE SCALE GENOMIC DNA]</scope>
    <source>
        <strain evidence="14 15">CGMCC 1.10267</strain>
    </source>
</reference>
<evidence type="ECO:0000256" key="13">
    <source>
        <dbReference type="SAM" id="Phobius"/>
    </source>
</evidence>
<evidence type="ECO:0000313" key="14">
    <source>
        <dbReference type="EMBL" id="SDG48447.1"/>
    </source>
</evidence>
<dbReference type="AlphaFoldDB" id="A0A1G7ULT1"/>
<dbReference type="GO" id="GO:0005886">
    <property type="term" value="C:plasma membrane"/>
    <property type="evidence" value="ECO:0007669"/>
    <property type="project" value="UniProtKB-SubCell"/>
</dbReference>
<keyword evidence="7" id="KW-0479">Metal-binding</keyword>
<dbReference type="EMBL" id="FNCS01000003">
    <property type="protein sequence ID" value="SDG48447.1"/>
    <property type="molecule type" value="Genomic_DNA"/>
</dbReference>
<dbReference type="RefSeq" id="WP_090594121.1">
    <property type="nucleotide sequence ID" value="NZ_FNCS01000003.1"/>
</dbReference>
<name>A0A1G7ULT1_9HYPH</name>
<evidence type="ECO:0008006" key="16">
    <source>
        <dbReference type="Google" id="ProtNLM"/>
    </source>
</evidence>
<feature type="transmembrane region" description="Helical" evidence="13">
    <location>
        <begin position="55"/>
        <end position="72"/>
    </location>
</feature>
<dbReference type="CDD" id="cd06158">
    <property type="entry name" value="S2P-M50_like_1"/>
    <property type="match status" value="1"/>
</dbReference>
<feature type="transmembrane region" description="Helical" evidence="13">
    <location>
        <begin position="12"/>
        <end position="34"/>
    </location>
</feature>
<evidence type="ECO:0000256" key="3">
    <source>
        <dbReference type="ARBA" id="ARBA00007931"/>
    </source>
</evidence>
<dbReference type="OrthoDB" id="9800627at2"/>
<keyword evidence="4" id="KW-1003">Cell membrane</keyword>
<keyword evidence="10 13" id="KW-1133">Transmembrane helix</keyword>
<dbReference type="STRING" id="440168.SAMN04487974_103146"/>
<comment type="cofactor">
    <cofactor evidence="1">
        <name>Zn(2+)</name>
        <dbReference type="ChEBI" id="CHEBI:29105"/>
    </cofactor>
</comment>
<evidence type="ECO:0000256" key="8">
    <source>
        <dbReference type="ARBA" id="ARBA00022801"/>
    </source>
</evidence>
<comment type="subcellular location">
    <subcellularLocation>
        <location evidence="2">Cell membrane</location>
        <topology evidence="2">Multi-pass membrane protein</topology>
    </subcellularLocation>
</comment>
<keyword evidence="6 13" id="KW-0812">Transmembrane</keyword>
<evidence type="ECO:0000256" key="5">
    <source>
        <dbReference type="ARBA" id="ARBA00022670"/>
    </source>
</evidence>
<protein>
    <recommendedName>
        <fullName evidence="16">Zn-dependent protease (Includes SpoIVFB)</fullName>
    </recommendedName>
</protein>
<dbReference type="GO" id="GO:0046872">
    <property type="term" value="F:metal ion binding"/>
    <property type="evidence" value="ECO:0007669"/>
    <property type="project" value="UniProtKB-KW"/>
</dbReference>
<dbReference type="InterPro" id="IPR052348">
    <property type="entry name" value="Metallopeptidase_M50B"/>
</dbReference>
<accession>A0A1G7ULT1</accession>
<feature type="transmembrane region" description="Helical" evidence="13">
    <location>
        <begin position="149"/>
        <end position="166"/>
    </location>
</feature>
<evidence type="ECO:0000256" key="4">
    <source>
        <dbReference type="ARBA" id="ARBA00022475"/>
    </source>
</evidence>
<evidence type="ECO:0000256" key="2">
    <source>
        <dbReference type="ARBA" id="ARBA00004651"/>
    </source>
</evidence>
<comment type="similarity">
    <text evidence="3">Belongs to the peptidase M50B family.</text>
</comment>
<keyword evidence="11" id="KW-0482">Metalloprotease</keyword>
<organism evidence="14 15">
    <name type="scientific">Pelagibacterium luteolum</name>
    <dbReference type="NCBI Taxonomy" id="440168"/>
    <lineage>
        <taxon>Bacteria</taxon>
        <taxon>Pseudomonadati</taxon>
        <taxon>Pseudomonadota</taxon>
        <taxon>Alphaproteobacteria</taxon>
        <taxon>Hyphomicrobiales</taxon>
        <taxon>Devosiaceae</taxon>
        <taxon>Pelagibacterium</taxon>
    </lineage>
</organism>
<dbReference type="GO" id="GO:0006508">
    <property type="term" value="P:proteolysis"/>
    <property type="evidence" value="ECO:0007669"/>
    <property type="project" value="UniProtKB-KW"/>
</dbReference>
<keyword evidence="9" id="KW-0862">Zinc</keyword>
<evidence type="ECO:0000256" key="6">
    <source>
        <dbReference type="ARBA" id="ARBA00022692"/>
    </source>
</evidence>
<keyword evidence="12 13" id="KW-0472">Membrane</keyword>
<feature type="transmembrane region" description="Helical" evidence="13">
    <location>
        <begin position="87"/>
        <end position="110"/>
    </location>
</feature>
<evidence type="ECO:0000256" key="11">
    <source>
        <dbReference type="ARBA" id="ARBA00023049"/>
    </source>
</evidence>
<evidence type="ECO:0000256" key="7">
    <source>
        <dbReference type="ARBA" id="ARBA00022723"/>
    </source>
</evidence>
<dbReference type="InterPro" id="IPR044537">
    <property type="entry name" value="Rip2-like"/>
</dbReference>
<evidence type="ECO:0000256" key="10">
    <source>
        <dbReference type="ARBA" id="ARBA00022989"/>
    </source>
</evidence>
<evidence type="ECO:0000256" key="12">
    <source>
        <dbReference type="ARBA" id="ARBA00023136"/>
    </source>
</evidence>
<gene>
    <name evidence="14" type="ORF">SAMN04487974_103146</name>
</gene>
<evidence type="ECO:0000313" key="15">
    <source>
        <dbReference type="Proteomes" id="UP000199495"/>
    </source>
</evidence>
<proteinExistence type="inferred from homology"/>
<evidence type="ECO:0000256" key="1">
    <source>
        <dbReference type="ARBA" id="ARBA00001947"/>
    </source>
</evidence>
<keyword evidence="15" id="KW-1185">Reference proteome</keyword>
<dbReference type="PANTHER" id="PTHR35864:SF1">
    <property type="entry name" value="ZINC METALLOPROTEASE YWHC-RELATED"/>
    <property type="match status" value="1"/>
</dbReference>
<keyword evidence="5" id="KW-0645">Protease</keyword>
<sequence length="206" mass="22223">MPWTVDLSAQQIFYRVFAAVIAVALHGFVTAGLARLLGDRGPQYDGRLTLNPFRHIDPIGMLCAVLVLFGWSRPPKIDPAELRFGRLALPIIVFASILTLIAFAAGLWALRPLAFSLMPSSSVSYVAVGLLETIAQMSVYMAVINVLPLPPLGAGFLVLALAPAAYRWIEKRMVFFSIAVGALCLFWAPTALSGLARSILRLVTGG</sequence>
<feature type="transmembrane region" description="Helical" evidence="13">
    <location>
        <begin position="173"/>
        <end position="196"/>
    </location>
</feature>